<comment type="caution">
    <text evidence="2">The sequence shown here is derived from an EMBL/GenBank/DDBJ whole genome shotgun (WGS) entry which is preliminary data.</text>
</comment>
<dbReference type="Gene3D" id="2.60.210.10">
    <property type="entry name" value="Apoptosis, Tumor Necrosis Factor Receptor Associated Protein 2, Chain A"/>
    <property type="match status" value="1"/>
</dbReference>
<dbReference type="PROSITE" id="PS50144">
    <property type="entry name" value="MATH"/>
    <property type="match status" value="1"/>
</dbReference>
<dbReference type="InterPro" id="IPR008974">
    <property type="entry name" value="TRAF-like"/>
</dbReference>
<feature type="domain" description="MATH" evidence="1">
    <location>
        <begin position="3"/>
        <end position="64"/>
    </location>
</feature>
<dbReference type="OrthoDB" id="6435602at2759"/>
<organism evidence="2 3">
    <name type="scientific">Araneus ventricosus</name>
    <name type="common">Orbweaver spider</name>
    <name type="synonym">Epeira ventricosa</name>
    <dbReference type="NCBI Taxonomy" id="182803"/>
    <lineage>
        <taxon>Eukaryota</taxon>
        <taxon>Metazoa</taxon>
        <taxon>Ecdysozoa</taxon>
        <taxon>Arthropoda</taxon>
        <taxon>Chelicerata</taxon>
        <taxon>Arachnida</taxon>
        <taxon>Araneae</taxon>
        <taxon>Araneomorphae</taxon>
        <taxon>Entelegynae</taxon>
        <taxon>Araneoidea</taxon>
        <taxon>Araneidae</taxon>
        <taxon>Araneus</taxon>
    </lineage>
</organism>
<name>A0A4Y2MY94_ARAVE</name>
<dbReference type="AlphaFoldDB" id="A0A4Y2MY94"/>
<evidence type="ECO:0000313" key="3">
    <source>
        <dbReference type="Proteomes" id="UP000499080"/>
    </source>
</evidence>
<gene>
    <name evidence="2" type="ORF">AVEN_144903_1</name>
</gene>
<dbReference type="EMBL" id="BGPR01008089">
    <property type="protein sequence ID" value="GBN31499.1"/>
    <property type="molecule type" value="Genomic_DNA"/>
</dbReference>
<dbReference type="SUPFAM" id="SSF49599">
    <property type="entry name" value="TRAF domain-like"/>
    <property type="match status" value="1"/>
</dbReference>
<evidence type="ECO:0000313" key="2">
    <source>
        <dbReference type="EMBL" id="GBN31499.1"/>
    </source>
</evidence>
<sequence>MNEFIFTWSIENISYSWHKNRSRINSPSFVADTLENTVWTLRLYPRGNVPMVGSNFDDFLSLYLIRGEDDGPSDFLFNCEFSCVSANNLTLTSGLKSRSWYTLLKRCQIAKARRWPLHIIGAKSPKVKHVILVLALATWRHFKSVYQLLDFNQLLFLQKR</sequence>
<dbReference type="Proteomes" id="UP000499080">
    <property type="component" value="Unassembled WGS sequence"/>
</dbReference>
<protein>
    <recommendedName>
        <fullName evidence="1">MATH domain-containing protein</fullName>
    </recommendedName>
</protein>
<dbReference type="InterPro" id="IPR002083">
    <property type="entry name" value="MATH/TRAF_dom"/>
</dbReference>
<reference evidence="2 3" key="1">
    <citation type="journal article" date="2019" name="Sci. Rep.">
        <title>Orb-weaving spider Araneus ventricosus genome elucidates the spidroin gene catalogue.</title>
        <authorList>
            <person name="Kono N."/>
            <person name="Nakamura H."/>
            <person name="Ohtoshi R."/>
            <person name="Moran D.A.P."/>
            <person name="Shinohara A."/>
            <person name="Yoshida Y."/>
            <person name="Fujiwara M."/>
            <person name="Mori M."/>
            <person name="Tomita M."/>
            <person name="Arakawa K."/>
        </authorList>
    </citation>
    <scope>NUCLEOTIDE SEQUENCE [LARGE SCALE GENOMIC DNA]</scope>
</reference>
<evidence type="ECO:0000259" key="1">
    <source>
        <dbReference type="PROSITE" id="PS50144"/>
    </source>
</evidence>
<keyword evidence="3" id="KW-1185">Reference proteome</keyword>
<accession>A0A4Y2MY94</accession>
<proteinExistence type="predicted"/>